<evidence type="ECO:0000256" key="1">
    <source>
        <dbReference type="SAM" id="MobiDB-lite"/>
    </source>
</evidence>
<feature type="region of interest" description="Disordered" evidence="1">
    <location>
        <begin position="438"/>
        <end position="466"/>
    </location>
</feature>
<keyword evidence="3" id="KW-1185">Reference proteome</keyword>
<feature type="region of interest" description="Disordered" evidence="1">
    <location>
        <begin position="115"/>
        <end position="147"/>
    </location>
</feature>
<evidence type="ECO:0000313" key="3">
    <source>
        <dbReference type="Proteomes" id="UP000481153"/>
    </source>
</evidence>
<protein>
    <submittedName>
        <fullName evidence="2">Uncharacterized protein</fullName>
    </submittedName>
</protein>
<sequence>MTKVQRELFQQLADDVPHDTKEPKDLTHDEYVIIHHKVVLYEAAKARYQIPDKPRASRNHRMDTEWMERNEDFEDPFFVDDDELRAAKKKVGQMEDKMLGIKKVKVTKAQRKQIEEEAIADNNRRAEELEEQRRSGHDIQNPPYDPQRAKEIEDAWTRGMPPSNHPKSLEVDGHILQKAETHLLNVSDPHDVMYPQDASDPHEENDLHGATDPQDANDPQDATDPQDETARCRDDDLHHVEDLGADRQYDKPDKMRHLAPEIESFDREHLVAWLKKRTKYESDSYTKKWMDSIPRNMLEVLCKIKLKIDIRDLTEERFQRYIRNIVETRPTMKRATECEIKKALNDVLMKTKGDVNSRLLDFMDQLYTAIKDNCLQQSMEDKDCRKVFIRIAITKIRPLTLQGQVRENYNVDPRRHKLEGLSELIDEQMEIHRSAEELVEKHAMTPVKREIEESFSSSSPSPEPKT</sequence>
<dbReference type="EMBL" id="VJMJ01000200">
    <property type="protein sequence ID" value="KAF0727161.1"/>
    <property type="molecule type" value="Genomic_DNA"/>
</dbReference>
<name>A0A6G0WIV6_9STRA</name>
<feature type="compositionally biased region" description="Basic and acidic residues" evidence="1">
    <location>
        <begin position="122"/>
        <end position="137"/>
    </location>
</feature>
<comment type="caution">
    <text evidence="2">The sequence shown here is derived from an EMBL/GenBank/DDBJ whole genome shotgun (WGS) entry which is preliminary data.</text>
</comment>
<accession>A0A6G0WIV6</accession>
<evidence type="ECO:0000313" key="2">
    <source>
        <dbReference type="EMBL" id="KAF0727161.1"/>
    </source>
</evidence>
<gene>
    <name evidence="2" type="ORF">Ae201684_014692</name>
</gene>
<proteinExistence type="predicted"/>
<reference evidence="2 3" key="1">
    <citation type="submission" date="2019-07" db="EMBL/GenBank/DDBJ databases">
        <title>Genomics analysis of Aphanomyces spp. identifies a new class of oomycete effector associated with host adaptation.</title>
        <authorList>
            <person name="Gaulin E."/>
        </authorList>
    </citation>
    <scope>NUCLEOTIDE SEQUENCE [LARGE SCALE GENOMIC DNA]</scope>
    <source>
        <strain evidence="2 3">ATCC 201684</strain>
    </source>
</reference>
<organism evidence="2 3">
    <name type="scientific">Aphanomyces euteiches</name>
    <dbReference type="NCBI Taxonomy" id="100861"/>
    <lineage>
        <taxon>Eukaryota</taxon>
        <taxon>Sar</taxon>
        <taxon>Stramenopiles</taxon>
        <taxon>Oomycota</taxon>
        <taxon>Saprolegniomycetes</taxon>
        <taxon>Saprolegniales</taxon>
        <taxon>Verrucalvaceae</taxon>
        <taxon>Aphanomyces</taxon>
    </lineage>
</organism>
<dbReference type="VEuPathDB" id="FungiDB:AeMF1_012638"/>
<feature type="region of interest" description="Disordered" evidence="1">
    <location>
        <begin position="184"/>
        <end position="236"/>
    </location>
</feature>
<dbReference type="Proteomes" id="UP000481153">
    <property type="component" value="Unassembled WGS sequence"/>
</dbReference>
<feature type="compositionally biased region" description="Basic and acidic residues" evidence="1">
    <location>
        <begin position="438"/>
        <end position="452"/>
    </location>
</feature>
<feature type="compositionally biased region" description="Basic and acidic residues" evidence="1">
    <location>
        <begin position="199"/>
        <end position="209"/>
    </location>
</feature>
<dbReference type="AlphaFoldDB" id="A0A6G0WIV6"/>